<dbReference type="EMBL" id="UINC01010209">
    <property type="protein sequence ID" value="SVA45505.1"/>
    <property type="molecule type" value="Genomic_DNA"/>
</dbReference>
<evidence type="ECO:0000256" key="1">
    <source>
        <dbReference type="ARBA" id="ARBA00022679"/>
    </source>
</evidence>
<dbReference type="GO" id="GO:0005524">
    <property type="term" value="F:ATP binding"/>
    <property type="evidence" value="ECO:0007669"/>
    <property type="project" value="UniProtKB-KW"/>
</dbReference>
<dbReference type="GO" id="GO:0033862">
    <property type="term" value="F:UMP kinase activity"/>
    <property type="evidence" value="ECO:0007669"/>
    <property type="project" value="TreeGrafter"/>
</dbReference>
<dbReference type="InterPro" id="IPR036393">
    <property type="entry name" value="AceGlu_kinase-like_sf"/>
</dbReference>
<keyword evidence="1" id="KW-0808">Transferase</keyword>
<dbReference type="AlphaFoldDB" id="A0A381VZ00"/>
<dbReference type="Gene3D" id="3.40.1160.10">
    <property type="entry name" value="Acetylglutamate kinase-like"/>
    <property type="match status" value="1"/>
</dbReference>
<dbReference type="GO" id="GO:0005829">
    <property type="term" value="C:cytosol"/>
    <property type="evidence" value="ECO:0007669"/>
    <property type="project" value="TreeGrafter"/>
</dbReference>
<proteinExistence type="predicted"/>
<reference evidence="5" key="1">
    <citation type="submission" date="2018-05" db="EMBL/GenBank/DDBJ databases">
        <authorList>
            <person name="Lanie J.A."/>
            <person name="Ng W.-L."/>
            <person name="Kazmierczak K.M."/>
            <person name="Andrzejewski T.M."/>
            <person name="Davidsen T.M."/>
            <person name="Wayne K.J."/>
            <person name="Tettelin H."/>
            <person name="Glass J.I."/>
            <person name="Rusch D."/>
            <person name="Podicherti R."/>
            <person name="Tsui H.-C.T."/>
            <person name="Winkler M.E."/>
        </authorList>
    </citation>
    <scope>NUCLEOTIDE SEQUENCE</scope>
</reference>
<keyword evidence="3" id="KW-0418">Kinase</keyword>
<dbReference type="SUPFAM" id="SSF53633">
    <property type="entry name" value="Carbamate kinase-like"/>
    <property type="match status" value="1"/>
</dbReference>
<keyword evidence="4" id="KW-0067">ATP-binding</keyword>
<sequence>MTKDRYKRILLKISGESLMGENLFGIDVGTVDRVAREVSQVFNLGVQVCLVIGAGNIFR</sequence>
<evidence type="ECO:0008006" key="6">
    <source>
        <dbReference type="Google" id="ProtNLM"/>
    </source>
</evidence>
<accession>A0A381VZ00</accession>
<evidence type="ECO:0000313" key="5">
    <source>
        <dbReference type="EMBL" id="SVA45505.1"/>
    </source>
</evidence>
<name>A0A381VZ00_9ZZZZ</name>
<dbReference type="GO" id="GO:0006225">
    <property type="term" value="P:UDP biosynthetic process"/>
    <property type="evidence" value="ECO:0007669"/>
    <property type="project" value="TreeGrafter"/>
</dbReference>
<evidence type="ECO:0000256" key="2">
    <source>
        <dbReference type="ARBA" id="ARBA00022741"/>
    </source>
</evidence>
<protein>
    <recommendedName>
        <fullName evidence="6">Aspartate/glutamate/uridylate kinase domain-containing protein</fullName>
    </recommendedName>
</protein>
<dbReference type="PANTHER" id="PTHR42833:SF4">
    <property type="entry name" value="URIDYLATE KINASE PUMPKIN, CHLOROPLASTIC"/>
    <property type="match status" value="1"/>
</dbReference>
<evidence type="ECO:0000256" key="3">
    <source>
        <dbReference type="ARBA" id="ARBA00022777"/>
    </source>
</evidence>
<feature type="non-terminal residue" evidence="5">
    <location>
        <position position="59"/>
    </location>
</feature>
<evidence type="ECO:0000256" key="4">
    <source>
        <dbReference type="ARBA" id="ARBA00022840"/>
    </source>
</evidence>
<dbReference type="PANTHER" id="PTHR42833">
    <property type="entry name" value="URIDYLATE KINASE"/>
    <property type="match status" value="1"/>
</dbReference>
<organism evidence="5">
    <name type="scientific">marine metagenome</name>
    <dbReference type="NCBI Taxonomy" id="408172"/>
    <lineage>
        <taxon>unclassified sequences</taxon>
        <taxon>metagenomes</taxon>
        <taxon>ecological metagenomes</taxon>
    </lineage>
</organism>
<keyword evidence="2" id="KW-0547">Nucleotide-binding</keyword>
<gene>
    <name evidence="5" type="ORF">METZ01_LOCUS98359</name>
</gene>